<dbReference type="AlphaFoldDB" id="A0A4R7RZ13"/>
<evidence type="ECO:0000313" key="2">
    <source>
        <dbReference type="Proteomes" id="UP000295662"/>
    </source>
</evidence>
<reference evidence="1 2" key="1">
    <citation type="submission" date="2019-03" db="EMBL/GenBank/DDBJ databases">
        <title>Genomic Encyclopedia of Archaeal and Bacterial Type Strains, Phase II (KMG-II): from individual species to whole genera.</title>
        <authorList>
            <person name="Goeker M."/>
        </authorList>
    </citation>
    <scope>NUCLEOTIDE SEQUENCE [LARGE SCALE GENOMIC DNA]</scope>
    <source>
        <strain evidence="1 2">ATCC 25309</strain>
    </source>
</reference>
<dbReference type="RefSeq" id="WP_133795355.1">
    <property type="nucleotide sequence ID" value="NZ_SOCA01000003.1"/>
</dbReference>
<accession>A0A4R7RZ13</accession>
<evidence type="ECO:0000313" key="1">
    <source>
        <dbReference type="EMBL" id="TDU71180.1"/>
    </source>
</evidence>
<organism evidence="1 2">
    <name type="scientific">Prosthecobacter fusiformis</name>
    <dbReference type="NCBI Taxonomy" id="48464"/>
    <lineage>
        <taxon>Bacteria</taxon>
        <taxon>Pseudomonadati</taxon>
        <taxon>Verrucomicrobiota</taxon>
        <taxon>Verrucomicrobiia</taxon>
        <taxon>Verrucomicrobiales</taxon>
        <taxon>Verrucomicrobiaceae</taxon>
        <taxon>Prosthecobacter</taxon>
    </lineage>
</organism>
<name>A0A4R7RZ13_9BACT</name>
<comment type="caution">
    <text evidence="1">The sequence shown here is derived from an EMBL/GenBank/DDBJ whole genome shotgun (WGS) entry which is preliminary data.</text>
</comment>
<proteinExistence type="predicted"/>
<dbReference type="OrthoDB" id="9967638at2"/>
<dbReference type="Proteomes" id="UP000295662">
    <property type="component" value="Unassembled WGS sequence"/>
</dbReference>
<protein>
    <submittedName>
        <fullName evidence="1">Uncharacterized protein</fullName>
    </submittedName>
</protein>
<sequence>MYYVLSMGNELLAAGDSEFYFRIINPLDFAPASDDPNHSFDLDTFNSPIFRLRDRESTDLFCLSGTEVPGDEFKHNYEQFGFTGLSFEEVWSSE</sequence>
<dbReference type="EMBL" id="SOCA01000003">
    <property type="protein sequence ID" value="TDU71180.1"/>
    <property type="molecule type" value="Genomic_DNA"/>
</dbReference>
<gene>
    <name evidence="1" type="ORF">EI77_02302</name>
</gene>
<keyword evidence="2" id="KW-1185">Reference proteome</keyword>